<gene>
    <name evidence="1" type="ORF">LSH36_1566g00003</name>
</gene>
<accession>A0AAD9ITC7</accession>
<evidence type="ECO:0000313" key="2">
    <source>
        <dbReference type="Proteomes" id="UP001208570"/>
    </source>
</evidence>
<evidence type="ECO:0000313" key="1">
    <source>
        <dbReference type="EMBL" id="KAK2139905.1"/>
    </source>
</evidence>
<proteinExistence type="predicted"/>
<sequence>MMGMNHNFNYINMDHHGITGDLLGAFNFSGFVPTITKITRITHNTVTLIDNVYVRIRQSEALVSGY</sequence>
<name>A0AAD9ITC7_9ANNE</name>
<comment type="caution">
    <text evidence="1">The sequence shown here is derived from an EMBL/GenBank/DDBJ whole genome shotgun (WGS) entry which is preliminary data.</text>
</comment>
<organism evidence="1 2">
    <name type="scientific">Paralvinella palmiformis</name>
    <dbReference type="NCBI Taxonomy" id="53620"/>
    <lineage>
        <taxon>Eukaryota</taxon>
        <taxon>Metazoa</taxon>
        <taxon>Spiralia</taxon>
        <taxon>Lophotrochozoa</taxon>
        <taxon>Annelida</taxon>
        <taxon>Polychaeta</taxon>
        <taxon>Sedentaria</taxon>
        <taxon>Canalipalpata</taxon>
        <taxon>Terebellida</taxon>
        <taxon>Terebelliformia</taxon>
        <taxon>Alvinellidae</taxon>
        <taxon>Paralvinella</taxon>
    </lineage>
</organism>
<reference evidence="1" key="1">
    <citation type="journal article" date="2023" name="Mol. Biol. Evol.">
        <title>Third-Generation Sequencing Reveals the Adaptive Role of the Epigenome in Three Deep-Sea Polychaetes.</title>
        <authorList>
            <person name="Perez M."/>
            <person name="Aroh O."/>
            <person name="Sun Y."/>
            <person name="Lan Y."/>
            <person name="Juniper S.K."/>
            <person name="Young C.R."/>
            <person name="Angers B."/>
            <person name="Qian P.Y."/>
        </authorList>
    </citation>
    <scope>NUCLEOTIDE SEQUENCE</scope>
    <source>
        <strain evidence="1">P08H-3</strain>
    </source>
</reference>
<dbReference type="EMBL" id="JAODUP010001565">
    <property type="protein sequence ID" value="KAK2139905.1"/>
    <property type="molecule type" value="Genomic_DNA"/>
</dbReference>
<dbReference type="AlphaFoldDB" id="A0AAD9ITC7"/>
<dbReference type="Proteomes" id="UP001208570">
    <property type="component" value="Unassembled WGS sequence"/>
</dbReference>
<protein>
    <submittedName>
        <fullName evidence="1">Uncharacterized protein</fullName>
    </submittedName>
</protein>
<keyword evidence="2" id="KW-1185">Reference proteome</keyword>